<dbReference type="Gene3D" id="1.10.630.10">
    <property type="entry name" value="Cytochrome P450"/>
    <property type="match status" value="1"/>
</dbReference>
<evidence type="ECO:0000256" key="3">
    <source>
        <dbReference type="ARBA" id="ARBA00022617"/>
    </source>
</evidence>
<dbReference type="GO" id="GO:0004497">
    <property type="term" value="F:monooxygenase activity"/>
    <property type="evidence" value="ECO:0007669"/>
    <property type="project" value="UniProtKB-KW"/>
</dbReference>
<keyword evidence="7 9" id="KW-0503">Monooxygenase</keyword>
<dbReference type="OrthoDB" id="1470350at2759"/>
<evidence type="ECO:0000256" key="8">
    <source>
        <dbReference type="PIRSR" id="PIRSR602401-1"/>
    </source>
</evidence>
<dbReference type="PRINTS" id="PR00385">
    <property type="entry name" value="P450"/>
</dbReference>
<dbReference type="AlphaFoldDB" id="A0A8K0KKC8"/>
<dbReference type="InterPro" id="IPR001128">
    <property type="entry name" value="Cyt_P450"/>
</dbReference>
<keyword evidence="11" id="KW-1185">Reference proteome</keyword>
<evidence type="ECO:0000256" key="1">
    <source>
        <dbReference type="ARBA" id="ARBA00001971"/>
    </source>
</evidence>
<dbReference type="SUPFAM" id="SSF48264">
    <property type="entry name" value="Cytochrome P450"/>
    <property type="match status" value="1"/>
</dbReference>
<dbReference type="InterPro" id="IPR036396">
    <property type="entry name" value="Cyt_P450_sf"/>
</dbReference>
<dbReference type="PRINTS" id="PR00463">
    <property type="entry name" value="EP450I"/>
</dbReference>
<evidence type="ECO:0000256" key="6">
    <source>
        <dbReference type="ARBA" id="ARBA00023004"/>
    </source>
</evidence>
<evidence type="ECO:0000313" key="10">
    <source>
        <dbReference type="EMBL" id="KAG8235466.1"/>
    </source>
</evidence>
<dbReference type="InterPro" id="IPR050196">
    <property type="entry name" value="Cytochrome_P450_Monoox"/>
</dbReference>
<sequence>MANKGIDLAVQEVEMMLGDKLERGEEITLRDLNTLEYLERCVKESLRLFPVVPLIARDLKTPLKIGTTVVVATYILHRDPKVFPNPEKFDPDRFCRNEDRNPYAYAPFSAGSRNCIGQKFAMVEVKLMLAKVLLNFEIQSIEKRRQLKLQGEIVLNNQNGVQVSVSKRKKNNNK</sequence>
<dbReference type="PROSITE" id="PS00086">
    <property type="entry name" value="CYTOCHROME_P450"/>
    <property type="match status" value="1"/>
</dbReference>
<protein>
    <recommendedName>
        <fullName evidence="12">Cytochrome P450</fullName>
    </recommendedName>
</protein>
<evidence type="ECO:0000256" key="5">
    <source>
        <dbReference type="ARBA" id="ARBA00023002"/>
    </source>
</evidence>
<dbReference type="InterPro" id="IPR002401">
    <property type="entry name" value="Cyt_P450_E_grp-I"/>
</dbReference>
<keyword evidence="4 8" id="KW-0479">Metal-binding</keyword>
<name>A0A8K0KKC8_LADFU</name>
<comment type="similarity">
    <text evidence="2 9">Belongs to the cytochrome P450 family.</text>
</comment>
<dbReference type="GO" id="GO:0005506">
    <property type="term" value="F:iron ion binding"/>
    <property type="evidence" value="ECO:0007669"/>
    <property type="project" value="InterPro"/>
</dbReference>
<comment type="caution">
    <text evidence="10">The sequence shown here is derived from an EMBL/GenBank/DDBJ whole genome shotgun (WGS) entry which is preliminary data.</text>
</comment>
<gene>
    <name evidence="10" type="ORF">J437_LFUL014096</name>
</gene>
<dbReference type="EMBL" id="KZ308912">
    <property type="protein sequence ID" value="KAG8235466.1"/>
    <property type="molecule type" value="Genomic_DNA"/>
</dbReference>
<dbReference type="Pfam" id="PF00067">
    <property type="entry name" value="p450"/>
    <property type="match status" value="1"/>
</dbReference>
<evidence type="ECO:0008006" key="12">
    <source>
        <dbReference type="Google" id="ProtNLM"/>
    </source>
</evidence>
<evidence type="ECO:0000256" key="9">
    <source>
        <dbReference type="RuleBase" id="RU000461"/>
    </source>
</evidence>
<dbReference type="GO" id="GO:0020037">
    <property type="term" value="F:heme binding"/>
    <property type="evidence" value="ECO:0007669"/>
    <property type="project" value="InterPro"/>
</dbReference>
<reference evidence="10" key="2">
    <citation type="submission" date="2017-10" db="EMBL/GenBank/DDBJ databases">
        <title>Ladona fulva Genome sequencing and assembly.</title>
        <authorList>
            <person name="Murali S."/>
            <person name="Richards S."/>
            <person name="Bandaranaike D."/>
            <person name="Bellair M."/>
            <person name="Blankenburg K."/>
            <person name="Chao H."/>
            <person name="Dinh H."/>
            <person name="Doddapaneni H."/>
            <person name="Dugan-Rocha S."/>
            <person name="Elkadiri S."/>
            <person name="Gnanaolivu R."/>
            <person name="Hernandez B."/>
            <person name="Skinner E."/>
            <person name="Javaid M."/>
            <person name="Lee S."/>
            <person name="Li M."/>
            <person name="Ming W."/>
            <person name="Munidasa M."/>
            <person name="Muniz J."/>
            <person name="Nguyen L."/>
            <person name="Hughes D."/>
            <person name="Osuji N."/>
            <person name="Pu L.-L."/>
            <person name="Puazo M."/>
            <person name="Qu C."/>
            <person name="Quiroz J."/>
            <person name="Raj R."/>
            <person name="Weissenberger G."/>
            <person name="Xin Y."/>
            <person name="Zou X."/>
            <person name="Han Y."/>
            <person name="Worley K."/>
            <person name="Muzny D."/>
            <person name="Gibbs R."/>
        </authorList>
    </citation>
    <scope>NUCLEOTIDE SEQUENCE</scope>
    <source>
        <strain evidence="10">Sampled in the wild</strain>
    </source>
</reference>
<dbReference type="PANTHER" id="PTHR24291:SF201">
    <property type="entry name" value="CYTOCHROME P450, FAMILY 4, SUBFAMILY B, POLYPEPTIDE 7"/>
    <property type="match status" value="1"/>
</dbReference>
<feature type="binding site" description="axial binding residue" evidence="8">
    <location>
        <position position="115"/>
    </location>
    <ligand>
        <name>heme</name>
        <dbReference type="ChEBI" id="CHEBI:30413"/>
    </ligand>
    <ligandPart>
        <name>Fe</name>
        <dbReference type="ChEBI" id="CHEBI:18248"/>
    </ligandPart>
</feature>
<dbReference type="InterPro" id="IPR017972">
    <property type="entry name" value="Cyt_P450_CS"/>
</dbReference>
<evidence type="ECO:0000256" key="7">
    <source>
        <dbReference type="ARBA" id="ARBA00023033"/>
    </source>
</evidence>
<evidence type="ECO:0000256" key="2">
    <source>
        <dbReference type="ARBA" id="ARBA00010617"/>
    </source>
</evidence>
<dbReference type="GO" id="GO:0016705">
    <property type="term" value="F:oxidoreductase activity, acting on paired donors, with incorporation or reduction of molecular oxygen"/>
    <property type="evidence" value="ECO:0007669"/>
    <property type="project" value="InterPro"/>
</dbReference>
<dbReference type="Proteomes" id="UP000792457">
    <property type="component" value="Unassembled WGS sequence"/>
</dbReference>
<proteinExistence type="inferred from homology"/>
<reference evidence="10" key="1">
    <citation type="submission" date="2013-04" db="EMBL/GenBank/DDBJ databases">
        <authorList>
            <person name="Qu J."/>
            <person name="Murali S.C."/>
            <person name="Bandaranaike D."/>
            <person name="Bellair M."/>
            <person name="Blankenburg K."/>
            <person name="Chao H."/>
            <person name="Dinh H."/>
            <person name="Doddapaneni H."/>
            <person name="Downs B."/>
            <person name="Dugan-Rocha S."/>
            <person name="Elkadiri S."/>
            <person name="Gnanaolivu R.D."/>
            <person name="Hernandez B."/>
            <person name="Javaid M."/>
            <person name="Jayaseelan J.C."/>
            <person name="Lee S."/>
            <person name="Li M."/>
            <person name="Ming W."/>
            <person name="Munidasa M."/>
            <person name="Muniz J."/>
            <person name="Nguyen L."/>
            <person name="Ongeri F."/>
            <person name="Osuji N."/>
            <person name="Pu L.-L."/>
            <person name="Puazo M."/>
            <person name="Qu C."/>
            <person name="Quiroz J."/>
            <person name="Raj R."/>
            <person name="Weissenberger G."/>
            <person name="Xin Y."/>
            <person name="Zou X."/>
            <person name="Han Y."/>
            <person name="Richards S."/>
            <person name="Worley K."/>
            <person name="Muzny D."/>
            <person name="Gibbs R."/>
        </authorList>
    </citation>
    <scope>NUCLEOTIDE SEQUENCE</scope>
    <source>
        <strain evidence="10">Sampled in the wild</strain>
    </source>
</reference>
<keyword evidence="3 8" id="KW-0349">Heme</keyword>
<organism evidence="10 11">
    <name type="scientific">Ladona fulva</name>
    <name type="common">Scarce chaser dragonfly</name>
    <name type="synonym">Libellula fulva</name>
    <dbReference type="NCBI Taxonomy" id="123851"/>
    <lineage>
        <taxon>Eukaryota</taxon>
        <taxon>Metazoa</taxon>
        <taxon>Ecdysozoa</taxon>
        <taxon>Arthropoda</taxon>
        <taxon>Hexapoda</taxon>
        <taxon>Insecta</taxon>
        <taxon>Pterygota</taxon>
        <taxon>Palaeoptera</taxon>
        <taxon>Odonata</taxon>
        <taxon>Epiprocta</taxon>
        <taxon>Anisoptera</taxon>
        <taxon>Libelluloidea</taxon>
        <taxon>Libellulidae</taxon>
        <taxon>Ladona</taxon>
    </lineage>
</organism>
<dbReference type="PANTHER" id="PTHR24291">
    <property type="entry name" value="CYTOCHROME P450 FAMILY 4"/>
    <property type="match status" value="1"/>
</dbReference>
<comment type="cofactor">
    <cofactor evidence="1 8">
        <name>heme</name>
        <dbReference type="ChEBI" id="CHEBI:30413"/>
    </cofactor>
</comment>
<keyword evidence="6 8" id="KW-0408">Iron</keyword>
<accession>A0A8K0KKC8</accession>
<evidence type="ECO:0000313" key="11">
    <source>
        <dbReference type="Proteomes" id="UP000792457"/>
    </source>
</evidence>
<evidence type="ECO:0000256" key="4">
    <source>
        <dbReference type="ARBA" id="ARBA00022723"/>
    </source>
</evidence>
<keyword evidence="5 9" id="KW-0560">Oxidoreductase</keyword>